<evidence type="ECO:0000256" key="3">
    <source>
        <dbReference type="ARBA" id="ARBA00011738"/>
    </source>
</evidence>
<dbReference type="PANTHER" id="PTHR11879:SF22">
    <property type="entry name" value="ASPARTATE AMINOTRANSFERASE, MITOCHONDRIAL"/>
    <property type="match status" value="1"/>
</dbReference>
<dbReference type="EC" id="2.6.1.-" evidence="7"/>
<accession>A0AAU6SR56</accession>
<dbReference type="FunFam" id="3.40.640.10:FF:000015">
    <property type="entry name" value="Aspartate aminotransferase"/>
    <property type="match status" value="1"/>
</dbReference>
<comment type="subunit">
    <text evidence="3">Homodimer.</text>
</comment>
<comment type="cofactor">
    <cofactor evidence="1 7">
        <name>pyridoxal 5'-phosphate</name>
        <dbReference type="ChEBI" id="CHEBI:597326"/>
    </cofactor>
</comment>
<dbReference type="PANTHER" id="PTHR11879">
    <property type="entry name" value="ASPARTATE AMINOTRANSFERASE"/>
    <property type="match status" value="1"/>
</dbReference>
<dbReference type="GO" id="GO:0033585">
    <property type="term" value="P:L-phenylalanine biosynthetic process from chorismate via phenylpyruvate"/>
    <property type="evidence" value="ECO:0007669"/>
    <property type="project" value="TreeGrafter"/>
</dbReference>
<dbReference type="AlphaFoldDB" id="A0AAU6SR56"/>
<dbReference type="InterPro" id="IPR015422">
    <property type="entry name" value="PyrdxlP-dep_Trfase_small"/>
</dbReference>
<reference evidence="9" key="1">
    <citation type="submission" date="2022-03" db="EMBL/GenBank/DDBJ databases">
        <title>Sea Food Isolates.</title>
        <authorList>
            <person name="Li c."/>
        </authorList>
    </citation>
    <scope>NUCLEOTIDE SEQUENCE</scope>
    <source>
        <strain evidence="9">19PA01SH03</strain>
    </source>
</reference>
<dbReference type="InterPro" id="IPR015424">
    <property type="entry name" value="PyrdxlP-dep_Trfase"/>
</dbReference>
<dbReference type="FunFam" id="3.90.1150.10:FF:000001">
    <property type="entry name" value="Aspartate aminotransferase"/>
    <property type="match status" value="1"/>
</dbReference>
<evidence type="ECO:0000259" key="8">
    <source>
        <dbReference type="Pfam" id="PF00155"/>
    </source>
</evidence>
<gene>
    <name evidence="9" type="ORF">MRN70_06635</name>
</gene>
<proteinExistence type="inferred from homology"/>
<dbReference type="GO" id="GO:0005829">
    <property type="term" value="C:cytosol"/>
    <property type="evidence" value="ECO:0007669"/>
    <property type="project" value="TreeGrafter"/>
</dbReference>
<dbReference type="InterPro" id="IPR015421">
    <property type="entry name" value="PyrdxlP-dep_Trfase_major"/>
</dbReference>
<evidence type="ECO:0000313" key="9">
    <source>
        <dbReference type="EMBL" id="XAG22472.1"/>
    </source>
</evidence>
<dbReference type="EMBL" id="CP095338">
    <property type="protein sequence ID" value="XAG22472.1"/>
    <property type="molecule type" value="Genomic_DNA"/>
</dbReference>
<dbReference type="GO" id="GO:0004069">
    <property type="term" value="F:L-aspartate:2-oxoglutarate aminotransferase activity"/>
    <property type="evidence" value="ECO:0007669"/>
    <property type="project" value="TreeGrafter"/>
</dbReference>
<evidence type="ECO:0000256" key="2">
    <source>
        <dbReference type="ARBA" id="ARBA00007441"/>
    </source>
</evidence>
<dbReference type="CDD" id="cd00609">
    <property type="entry name" value="AAT_like"/>
    <property type="match status" value="1"/>
</dbReference>
<evidence type="ECO:0000256" key="1">
    <source>
        <dbReference type="ARBA" id="ARBA00001933"/>
    </source>
</evidence>
<dbReference type="Gene3D" id="3.90.1150.10">
    <property type="entry name" value="Aspartate Aminotransferase, domain 1"/>
    <property type="match status" value="1"/>
</dbReference>
<feature type="domain" description="Aminotransferase class I/classII large" evidence="8">
    <location>
        <begin position="26"/>
        <end position="392"/>
    </location>
</feature>
<name>A0AAU6SR56_UNCXX</name>
<dbReference type="GO" id="GO:0030170">
    <property type="term" value="F:pyridoxal phosphate binding"/>
    <property type="evidence" value="ECO:0007669"/>
    <property type="project" value="InterPro"/>
</dbReference>
<dbReference type="PRINTS" id="PR00799">
    <property type="entry name" value="TRANSAMINASE"/>
</dbReference>
<evidence type="ECO:0000256" key="6">
    <source>
        <dbReference type="ARBA" id="ARBA00022898"/>
    </source>
</evidence>
<protein>
    <recommendedName>
        <fullName evidence="7">Aminotransferase</fullName>
        <ecNumber evidence="7">2.6.1.-</ecNumber>
    </recommendedName>
</protein>
<dbReference type="Pfam" id="PF00155">
    <property type="entry name" value="Aminotran_1_2"/>
    <property type="match status" value="1"/>
</dbReference>
<evidence type="ECO:0000256" key="7">
    <source>
        <dbReference type="RuleBase" id="RU000481"/>
    </source>
</evidence>
<keyword evidence="6" id="KW-0663">Pyridoxal phosphate</keyword>
<comment type="similarity">
    <text evidence="2 7">Belongs to the class-I pyridoxal-phosphate-dependent aminotransferase family.</text>
</comment>
<sequence>MFEKVVAAPADPILGLTEEFKSDPRTDKINLGVGIYKNEAGQTPVLATVKKAEAALLESEKTKSYLTIEGTAEYGLAVQKLLFGEQADIINAQRAKTAQAPGGTGALRVAGEFIKRQLGEVKVWISNPTWANHHGVFGAAGLETTEYTYYNAEKKDKDFPAMLADLEQASAGDVVLLHGCCHNPTGIDPTLEEWEILAKLVAEKGLLPLFDFAYQGFAKGVEEDAAGLRIFAQYNPEILVASSFSKNFGLYNERVGAFTLVAASADVANTAFSQVKAIIRSIYSNPPAHGAAVVTYILQNPALRAEWEAEVAEMRERIQEMRELFVTRLQEIGVNADFSFIERQNGMFSFSGLNKQQVQRLKEEFGIYIVGSGRLSVAGMTKNNMSPLCEGIKVVL</sequence>
<dbReference type="GO" id="GO:0042802">
    <property type="term" value="F:identical protein binding"/>
    <property type="evidence" value="ECO:0007669"/>
    <property type="project" value="TreeGrafter"/>
</dbReference>
<dbReference type="Gene3D" id="3.40.640.10">
    <property type="entry name" value="Type I PLP-dependent aspartate aminotransferase-like (Major domain)"/>
    <property type="match status" value="1"/>
</dbReference>
<evidence type="ECO:0000256" key="5">
    <source>
        <dbReference type="ARBA" id="ARBA00022679"/>
    </source>
</evidence>
<dbReference type="NCBIfam" id="NF006719">
    <property type="entry name" value="PRK09257.1"/>
    <property type="match status" value="1"/>
</dbReference>
<dbReference type="PROSITE" id="PS00105">
    <property type="entry name" value="AA_TRANSFER_CLASS_1"/>
    <property type="match status" value="1"/>
</dbReference>
<dbReference type="SUPFAM" id="SSF53383">
    <property type="entry name" value="PLP-dependent transferases"/>
    <property type="match status" value="1"/>
</dbReference>
<evidence type="ECO:0000256" key="4">
    <source>
        <dbReference type="ARBA" id="ARBA00022576"/>
    </source>
</evidence>
<dbReference type="GO" id="GO:0004838">
    <property type="term" value="F:L-tyrosine-2-oxoglutarate transaminase activity"/>
    <property type="evidence" value="ECO:0007669"/>
    <property type="project" value="TreeGrafter"/>
</dbReference>
<dbReference type="InterPro" id="IPR000796">
    <property type="entry name" value="Asp_trans"/>
</dbReference>
<organism evidence="9">
    <name type="scientific">bacterium 19PA01SH03</name>
    <dbReference type="NCBI Taxonomy" id="2920705"/>
    <lineage>
        <taxon>Bacteria</taxon>
    </lineage>
</organism>
<keyword evidence="4 7" id="KW-0032">Aminotransferase</keyword>
<dbReference type="InterPro" id="IPR004838">
    <property type="entry name" value="NHTrfase_class1_PyrdxlP-BS"/>
</dbReference>
<keyword evidence="5 7" id="KW-0808">Transferase</keyword>
<dbReference type="InterPro" id="IPR004839">
    <property type="entry name" value="Aminotransferase_I/II_large"/>
</dbReference>